<reference evidence="1 2" key="1">
    <citation type="submission" date="2020-02" db="EMBL/GenBank/DDBJ databases">
        <authorList>
            <person name="Zheng R.K."/>
            <person name="Sun C.M."/>
        </authorList>
    </citation>
    <scope>NUCLEOTIDE SEQUENCE [LARGE SCALE GENOMIC DNA]</scope>
    <source>
        <strain evidence="2">zrk23</strain>
    </source>
</reference>
<gene>
    <name evidence="1" type="ORF">G5C33_10525</name>
</gene>
<proteinExistence type="predicted"/>
<dbReference type="KEGG" id="spzr:G5C33_10525"/>
<accession>A0A6G6Y5G2</accession>
<evidence type="ECO:0000313" key="2">
    <source>
        <dbReference type="Proteomes" id="UP000501568"/>
    </source>
</evidence>
<dbReference type="RefSeq" id="WP_165327176.1">
    <property type="nucleotide sequence ID" value="NZ_CP049109.1"/>
</dbReference>
<dbReference type="Proteomes" id="UP000501568">
    <property type="component" value="Chromosome"/>
</dbReference>
<dbReference type="EMBL" id="CP049109">
    <property type="protein sequence ID" value="QIG80172.1"/>
    <property type="molecule type" value="Genomic_DNA"/>
</dbReference>
<organism evidence="1 2">
    <name type="scientific">Stakelama tenebrarum</name>
    <dbReference type="NCBI Taxonomy" id="2711215"/>
    <lineage>
        <taxon>Bacteria</taxon>
        <taxon>Pseudomonadati</taxon>
        <taxon>Pseudomonadota</taxon>
        <taxon>Alphaproteobacteria</taxon>
        <taxon>Sphingomonadales</taxon>
        <taxon>Sphingomonadaceae</taxon>
        <taxon>Stakelama</taxon>
    </lineage>
</organism>
<keyword evidence="2" id="KW-1185">Reference proteome</keyword>
<name>A0A6G6Y5G2_9SPHN</name>
<evidence type="ECO:0000313" key="1">
    <source>
        <dbReference type="EMBL" id="QIG80172.1"/>
    </source>
</evidence>
<protein>
    <recommendedName>
        <fullName evidence="3">Sarcosine oxidase subunit gamma</fullName>
    </recommendedName>
</protein>
<sequence length="142" mass="15070">MAELLRAPPLGGVSAITAAGFEIAPCPGAIWRIGESVAGAVPTQPGEWMLFEAAGFPAPAVEAVDVRSGHALFSVSGPDALLLLDIDPLAGAAQGGCTARVGGLRASLFWRRDPVPQVHIAVERFYGAWFWEWLRHRATLLE</sequence>
<dbReference type="AlphaFoldDB" id="A0A6G6Y5G2"/>
<evidence type="ECO:0008006" key="3">
    <source>
        <dbReference type="Google" id="ProtNLM"/>
    </source>
</evidence>